<reference evidence="2" key="1">
    <citation type="submission" date="2022-05" db="EMBL/GenBank/DDBJ databases">
        <authorList>
            <person name="Friedrich I."/>
            <person name="Poehlein A."/>
            <person name="Schneider D."/>
            <person name="Hertel R."/>
            <person name="Daniel R."/>
        </authorList>
    </citation>
    <scope>NUCLEOTIDE SEQUENCE</scope>
</reference>
<proteinExistence type="predicted"/>
<sequence>MSNALVTSTDDYYAALAAEAQSYRGGGGGSAFLKFNGNDGYYSYGADDTDLEIGTQAAMDPRTLKRGWICWKDGKVQEEIMMTLEEGVPPQKHLLPDYGPYGQDDGWSEQKTIEFVPIEGDAPALLFQANNRSKMNALEAVMKDFARQFKSNPGMVPVIELSANEFEAKPRDGGRKVKKHAPKFTIKGWITQDEFAGYKEGEGSNADDYVADEVSQQAALPAPEPTPEPAAEAPKRGGRRDAPASAGTPRSANAAPAETQEQAAPAAAAPAGRGRRF</sequence>
<keyword evidence="3" id="KW-1185">Reference proteome</keyword>
<gene>
    <name evidence="2" type="ORF">KABACHOK_03740</name>
</gene>
<organism evidence="2 3">
    <name type="scientific">Brevundimonas phage vB_BpoS-Kabachok</name>
    <dbReference type="NCBI Taxonomy" id="2948600"/>
    <lineage>
        <taxon>Viruses</taxon>
        <taxon>Duplodnaviria</taxon>
        <taxon>Heunggongvirae</taxon>
        <taxon>Uroviricota</taxon>
        <taxon>Caudoviricetes</taxon>
        <taxon>Jeanschmidtviridae</taxon>
        <taxon>Marchewkavirus</taxon>
        <taxon>Marchewkavirus kabachok</taxon>
    </lineage>
</organism>
<evidence type="ECO:0000313" key="2">
    <source>
        <dbReference type="EMBL" id="USN14207.1"/>
    </source>
</evidence>
<feature type="compositionally biased region" description="Basic and acidic residues" evidence="1">
    <location>
        <begin position="233"/>
        <end position="242"/>
    </location>
</feature>
<evidence type="ECO:0000313" key="3">
    <source>
        <dbReference type="Proteomes" id="UP001056685"/>
    </source>
</evidence>
<protein>
    <submittedName>
        <fullName evidence="2">Uncharacterized protein</fullName>
    </submittedName>
</protein>
<accession>A0A9E7MQD8</accession>
<name>A0A9E7MQD8_9CAUD</name>
<dbReference type="Proteomes" id="UP001056685">
    <property type="component" value="Segment"/>
</dbReference>
<dbReference type="EMBL" id="ON529852">
    <property type="protein sequence ID" value="USN14207.1"/>
    <property type="molecule type" value="Genomic_DNA"/>
</dbReference>
<feature type="region of interest" description="Disordered" evidence="1">
    <location>
        <begin position="212"/>
        <end position="277"/>
    </location>
</feature>
<evidence type="ECO:0000256" key="1">
    <source>
        <dbReference type="SAM" id="MobiDB-lite"/>
    </source>
</evidence>
<feature type="compositionally biased region" description="Low complexity" evidence="1">
    <location>
        <begin position="252"/>
        <end position="271"/>
    </location>
</feature>